<dbReference type="EMBL" id="SRLO01000284">
    <property type="protein sequence ID" value="TNN62927.1"/>
    <property type="molecule type" value="Genomic_DNA"/>
</dbReference>
<organism evidence="1 2">
    <name type="scientific">Liparis tanakae</name>
    <name type="common">Tanaka's snailfish</name>
    <dbReference type="NCBI Taxonomy" id="230148"/>
    <lineage>
        <taxon>Eukaryota</taxon>
        <taxon>Metazoa</taxon>
        <taxon>Chordata</taxon>
        <taxon>Craniata</taxon>
        <taxon>Vertebrata</taxon>
        <taxon>Euteleostomi</taxon>
        <taxon>Actinopterygii</taxon>
        <taxon>Neopterygii</taxon>
        <taxon>Teleostei</taxon>
        <taxon>Neoteleostei</taxon>
        <taxon>Acanthomorphata</taxon>
        <taxon>Eupercaria</taxon>
        <taxon>Perciformes</taxon>
        <taxon>Cottioidei</taxon>
        <taxon>Cottales</taxon>
        <taxon>Liparidae</taxon>
        <taxon>Liparis</taxon>
    </lineage>
</organism>
<comment type="caution">
    <text evidence="1">The sequence shown here is derived from an EMBL/GenBank/DDBJ whole genome shotgun (WGS) entry which is preliminary data.</text>
</comment>
<sequence>MTPVLTLAVPSIPTFPGILAASTERQFTQEAITSTGGRDNVEQHLHLAGEERPGAVGVLPADHVALLASDHHLAQHALWHPQVRLPRA</sequence>
<gene>
    <name evidence="1" type="ORF">EYF80_026879</name>
</gene>
<name>A0A4Z2HAJ9_9TELE</name>
<keyword evidence="2" id="KW-1185">Reference proteome</keyword>
<evidence type="ECO:0000313" key="1">
    <source>
        <dbReference type="EMBL" id="TNN62927.1"/>
    </source>
</evidence>
<accession>A0A4Z2HAJ9</accession>
<evidence type="ECO:0000313" key="2">
    <source>
        <dbReference type="Proteomes" id="UP000314294"/>
    </source>
</evidence>
<dbReference type="Proteomes" id="UP000314294">
    <property type="component" value="Unassembled WGS sequence"/>
</dbReference>
<protein>
    <submittedName>
        <fullName evidence="1">Uncharacterized protein</fullName>
    </submittedName>
</protein>
<dbReference type="AlphaFoldDB" id="A0A4Z2HAJ9"/>
<proteinExistence type="predicted"/>
<reference evidence="1 2" key="1">
    <citation type="submission" date="2019-03" db="EMBL/GenBank/DDBJ databases">
        <title>First draft genome of Liparis tanakae, snailfish: a comprehensive survey of snailfish specific genes.</title>
        <authorList>
            <person name="Kim W."/>
            <person name="Song I."/>
            <person name="Jeong J.-H."/>
            <person name="Kim D."/>
            <person name="Kim S."/>
            <person name="Ryu S."/>
            <person name="Song J.Y."/>
            <person name="Lee S.K."/>
        </authorList>
    </citation>
    <scope>NUCLEOTIDE SEQUENCE [LARGE SCALE GENOMIC DNA]</scope>
    <source>
        <tissue evidence="1">Muscle</tissue>
    </source>
</reference>